<proteinExistence type="predicted"/>
<sequence length="36" mass="4303">MQFKPICTRCQYIYIYVCVCVCVCVCVYIYLCCSYL</sequence>
<feature type="transmembrane region" description="Helical" evidence="1">
    <location>
        <begin position="12"/>
        <end position="31"/>
    </location>
</feature>
<accession>A0A7I8KKX9</accession>
<reference evidence="2" key="1">
    <citation type="submission" date="2020-02" db="EMBL/GenBank/DDBJ databases">
        <authorList>
            <person name="Scholz U."/>
            <person name="Mascher M."/>
            <person name="Fiebig A."/>
        </authorList>
    </citation>
    <scope>NUCLEOTIDE SEQUENCE</scope>
</reference>
<protein>
    <submittedName>
        <fullName evidence="2">Uncharacterized protein</fullName>
    </submittedName>
</protein>
<organism evidence="2 3">
    <name type="scientific">Spirodela intermedia</name>
    <name type="common">Intermediate duckweed</name>
    <dbReference type="NCBI Taxonomy" id="51605"/>
    <lineage>
        <taxon>Eukaryota</taxon>
        <taxon>Viridiplantae</taxon>
        <taxon>Streptophyta</taxon>
        <taxon>Embryophyta</taxon>
        <taxon>Tracheophyta</taxon>
        <taxon>Spermatophyta</taxon>
        <taxon>Magnoliopsida</taxon>
        <taxon>Liliopsida</taxon>
        <taxon>Araceae</taxon>
        <taxon>Lemnoideae</taxon>
        <taxon>Spirodela</taxon>
    </lineage>
</organism>
<dbReference type="Proteomes" id="UP000663760">
    <property type="component" value="Chromosome 6"/>
</dbReference>
<evidence type="ECO:0000313" key="3">
    <source>
        <dbReference type="Proteomes" id="UP000663760"/>
    </source>
</evidence>
<keyword evidence="1" id="KW-1133">Transmembrane helix</keyword>
<dbReference type="AlphaFoldDB" id="A0A7I8KKX9"/>
<evidence type="ECO:0000256" key="1">
    <source>
        <dbReference type="SAM" id="Phobius"/>
    </source>
</evidence>
<keyword evidence="1" id="KW-0472">Membrane</keyword>
<evidence type="ECO:0000313" key="2">
    <source>
        <dbReference type="EMBL" id="CAA7398321.1"/>
    </source>
</evidence>
<name>A0A7I8KKX9_SPIIN</name>
<keyword evidence="1" id="KW-0812">Transmembrane</keyword>
<gene>
    <name evidence="2" type="ORF">SI8410_06008986</name>
</gene>
<keyword evidence="3" id="KW-1185">Reference proteome</keyword>
<dbReference type="EMBL" id="LR746269">
    <property type="protein sequence ID" value="CAA7398321.1"/>
    <property type="molecule type" value="Genomic_DNA"/>
</dbReference>